<dbReference type="RefSeq" id="WP_108605077.1">
    <property type="nucleotide sequence ID" value="NZ_CP026604.1"/>
</dbReference>
<dbReference type="OrthoDB" id="5292355at2"/>
<evidence type="ECO:0000313" key="13">
    <source>
        <dbReference type="Proteomes" id="UP000244441"/>
    </source>
</evidence>
<keyword evidence="2 11" id="KW-0813">Transport</keyword>
<evidence type="ECO:0000256" key="1">
    <source>
        <dbReference type="ARBA" id="ARBA00004141"/>
    </source>
</evidence>
<evidence type="ECO:0000256" key="3">
    <source>
        <dbReference type="ARBA" id="ARBA00022475"/>
    </source>
</evidence>
<keyword evidence="8 11" id="KW-0764">Sulfate transport</keyword>
<dbReference type="InterPro" id="IPR050480">
    <property type="entry name" value="CysZ-like"/>
</dbReference>
<keyword evidence="7 11" id="KW-1133">Transmembrane helix</keyword>
<dbReference type="HAMAP" id="MF_00468">
    <property type="entry name" value="CysZ"/>
    <property type="match status" value="1"/>
</dbReference>
<dbReference type="NCBIfam" id="NF003433">
    <property type="entry name" value="PRK04949.1"/>
    <property type="match status" value="1"/>
</dbReference>
<organism evidence="12 13">
    <name type="scientific">Saccharobesus litoralis</name>
    <dbReference type="NCBI Taxonomy" id="2172099"/>
    <lineage>
        <taxon>Bacteria</taxon>
        <taxon>Pseudomonadati</taxon>
        <taxon>Pseudomonadota</taxon>
        <taxon>Gammaproteobacteria</taxon>
        <taxon>Alteromonadales</taxon>
        <taxon>Alteromonadaceae</taxon>
        <taxon>Saccharobesus</taxon>
    </lineage>
</organism>
<dbReference type="EMBL" id="CP026604">
    <property type="protein sequence ID" value="AWB69037.1"/>
    <property type="molecule type" value="Genomic_DNA"/>
</dbReference>
<keyword evidence="9 11" id="KW-0472">Membrane</keyword>
<gene>
    <name evidence="11" type="primary">cysZ</name>
    <name evidence="12" type="ORF">C2869_14925</name>
</gene>
<dbReference type="GO" id="GO:0000103">
    <property type="term" value="P:sulfate assimilation"/>
    <property type="evidence" value="ECO:0007669"/>
    <property type="project" value="InterPro"/>
</dbReference>
<evidence type="ECO:0000256" key="4">
    <source>
        <dbReference type="ARBA" id="ARBA00022519"/>
    </source>
</evidence>
<dbReference type="AlphaFoldDB" id="A0A2S0VXT6"/>
<feature type="transmembrane region" description="Helical" evidence="11">
    <location>
        <begin position="59"/>
        <end position="88"/>
    </location>
</feature>
<keyword evidence="3 11" id="KW-1003">Cell membrane</keyword>
<protein>
    <recommendedName>
        <fullName evidence="11">Sulfate transporter CysZ</fullName>
    </recommendedName>
</protein>
<dbReference type="GO" id="GO:0019344">
    <property type="term" value="P:cysteine biosynthetic process"/>
    <property type="evidence" value="ECO:0007669"/>
    <property type="project" value="UniProtKB-UniRule"/>
</dbReference>
<keyword evidence="10 11" id="KW-0198">Cysteine biosynthesis</keyword>
<accession>A0A2S0VXT6</accession>
<keyword evidence="5 11" id="KW-0028">Amino-acid biosynthesis</keyword>
<evidence type="ECO:0000256" key="5">
    <source>
        <dbReference type="ARBA" id="ARBA00022605"/>
    </source>
</evidence>
<keyword evidence="13" id="KW-1185">Reference proteome</keyword>
<evidence type="ECO:0000256" key="2">
    <source>
        <dbReference type="ARBA" id="ARBA00022448"/>
    </source>
</evidence>
<evidence type="ECO:0000256" key="11">
    <source>
        <dbReference type="HAMAP-Rule" id="MF_00468"/>
    </source>
</evidence>
<dbReference type="InterPro" id="IPR022985">
    <property type="entry name" value="Sulfate_CysZ"/>
</dbReference>
<evidence type="ECO:0000256" key="10">
    <source>
        <dbReference type="ARBA" id="ARBA00023192"/>
    </source>
</evidence>
<comment type="function">
    <text evidence="11">High affinity, high specificity proton-dependent sulfate transporter, which mediates sulfate uptake. Provides the sulfur source for the cysteine synthesis pathway.</text>
</comment>
<evidence type="ECO:0000256" key="6">
    <source>
        <dbReference type="ARBA" id="ARBA00022692"/>
    </source>
</evidence>
<evidence type="ECO:0000256" key="9">
    <source>
        <dbReference type="ARBA" id="ARBA00023136"/>
    </source>
</evidence>
<keyword evidence="6 11" id="KW-0812">Transmembrane</keyword>
<feature type="transmembrane region" description="Helical" evidence="11">
    <location>
        <begin position="129"/>
        <end position="156"/>
    </location>
</feature>
<feature type="transmembrane region" description="Helical" evidence="11">
    <location>
        <begin position="20"/>
        <end position="39"/>
    </location>
</feature>
<evidence type="ECO:0000313" key="12">
    <source>
        <dbReference type="EMBL" id="AWB69037.1"/>
    </source>
</evidence>
<dbReference type="PANTHER" id="PTHR37468:SF1">
    <property type="entry name" value="SULFATE TRANSPORTER CYSZ"/>
    <property type="match status" value="1"/>
</dbReference>
<dbReference type="Pfam" id="PF07264">
    <property type="entry name" value="EI24"/>
    <property type="match status" value="1"/>
</dbReference>
<reference evidence="12 13" key="1">
    <citation type="submission" date="2018-01" db="EMBL/GenBank/DDBJ databases">
        <title>Genome sequence of a Cantenovulum-like bacteria.</title>
        <authorList>
            <person name="Tan W.R."/>
            <person name="Lau N.-S."/>
            <person name="Go F."/>
            <person name="Amirul A.-A.A."/>
        </authorList>
    </citation>
    <scope>NUCLEOTIDE SEQUENCE [LARGE SCALE GENOMIC DNA]</scope>
    <source>
        <strain evidence="12 13">CCB-QB4</strain>
    </source>
</reference>
<name>A0A2S0VXT6_9ALTE</name>
<dbReference type="Proteomes" id="UP000244441">
    <property type="component" value="Chromosome"/>
</dbReference>
<dbReference type="GO" id="GO:0005886">
    <property type="term" value="C:plasma membrane"/>
    <property type="evidence" value="ECO:0007669"/>
    <property type="project" value="UniProtKB-SubCell"/>
</dbReference>
<feature type="transmembrane region" description="Helical" evidence="11">
    <location>
        <begin position="195"/>
        <end position="220"/>
    </location>
</feature>
<dbReference type="PANTHER" id="PTHR37468">
    <property type="entry name" value="SULFATE TRANSPORTER CYSZ"/>
    <property type="match status" value="1"/>
</dbReference>
<dbReference type="GO" id="GO:0009675">
    <property type="term" value="F:high-affinity sulfate:proton symporter activity"/>
    <property type="evidence" value="ECO:0007669"/>
    <property type="project" value="TreeGrafter"/>
</dbReference>
<keyword evidence="4 11" id="KW-0997">Cell inner membrane</keyword>
<evidence type="ECO:0000256" key="8">
    <source>
        <dbReference type="ARBA" id="ARBA00023032"/>
    </source>
</evidence>
<evidence type="ECO:0000256" key="7">
    <source>
        <dbReference type="ARBA" id="ARBA00022989"/>
    </source>
</evidence>
<comment type="subcellular location">
    <subcellularLocation>
        <location evidence="11">Cell inner membrane</location>
        <topology evidence="11">Multi-pass membrane protein</topology>
    </subcellularLocation>
    <subcellularLocation>
        <location evidence="1">Membrane</location>
        <topology evidence="1">Multi-pass membrane protein</topology>
    </subcellularLocation>
</comment>
<sequence>MNYLLDGFGLIQQKGLKRFVFIPLLLNLILFSAALWWMSLQLDAITNWVYNLLPEWLSWLSVLVSPLIIIATFVLFMFVFTTVANFIAAPFNGILAEKTEALLTGQSLNDETSISAEVSRTLKREWQKLIYFIPKSIGFLLLFWFVPVIGQVLWLLFSAWSMAIQYCDYPFDNHKIEFDTMKDSLWQNKAQNLSFGAGVMICTMVPIINFLIMPVAVCGATKMFVERYR</sequence>
<proteinExistence type="inferred from homology"/>
<dbReference type="KEGG" id="cate:C2869_14925"/>
<comment type="similarity">
    <text evidence="11">Belongs to the CysZ family.</text>
</comment>
<dbReference type="InterPro" id="IPR059112">
    <property type="entry name" value="CysZ/EI24"/>
</dbReference>